<dbReference type="SUPFAM" id="SSF53920">
    <property type="entry name" value="Fe-only hydrogenase"/>
    <property type="match status" value="1"/>
</dbReference>
<feature type="region of interest" description="Disordered" evidence="7">
    <location>
        <begin position="404"/>
        <end position="423"/>
    </location>
</feature>
<evidence type="ECO:0000256" key="4">
    <source>
        <dbReference type="ARBA" id="ARBA00022485"/>
    </source>
</evidence>
<keyword evidence="4" id="KW-0479">Metal-binding</keyword>
<feature type="domain" description="Iron hydrogenase large subunit C-terminal" evidence="8">
    <location>
        <begin position="109"/>
        <end position="446"/>
    </location>
</feature>
<keyword evidence="4" id="KW-0408">Iron</keyword>
<evidence type="ECO:0000256" key="2">
    <source>
        <dbReference type="ARBA" id="ARBA00015854"/>
    </source>
</evidence>
<comment type="caution">
    <text evidence="9">The sequence shown here is derived from an EMBL/GenBank/DDBJ whole genome shotgun (WGS) entry which is preliminary data.</text>
</comment>
<dbReference type="AlphaFoldDB" id="A0A9P7V618"/>
<organism evidence="9 10">
    <name type="scientific">Scheffersomyces spartinae</name>
    <dbReference type="NCBI Taxonomy" id="45513"/>
    <lineage>
        <taxon>Eukaryota</taxon>
        <taxon>Fungi</taxon>
        <taxon>Dikarya</taxon>
        <taxon>Ascomycota</taxon>
        <taxon>Saccharomycotina</taxon>
        <taxon>Pichiomycetes</taxon>
        <taxon>Debaryomycetaceae</taxon>
        <taxon>Scheffersomyces</taxon>
    </lineage>
</organism>
<dbReference type="Gene3D" id="3.40.50.1780">
    <property type="match status" value="1"/>
</dbReference>
<dbReference type="InterPro" id="IPR050340">
    <property type="entry name" value="Cytosolic_Fe-S_CAF"/>
</dbReference>
<dbReference type="Gene3D" id="3.30.70.20">
    <property type="match status" value="1"/>
</dbReference>
<proteinExistence type="inferred from homology"/>
<sequence length="525" mass="58576">MSAILKAEDLNDFISPGVACIKPVESVPAPANGAPEYGEVEIQIDNEGNPLEISKIDGKQQKLSAAQISLADCLACSGCITSAEEVLVAQHSFDQLVNTLDSQKHSKVFAASVCHQARSSLAQAFQTSVENIDCMLVDLFVNQMGFKYVVGTSLGRRLSLVNEFEHVYQRKKDQSSGPILSSVCPGWVLYAEKTHPEVLDRLSTVKSPQQFTGCLLKSLVKDVPRENIYHVSIMPCFDKKLESARPELNEPKVSDVDCVLTPRELVNLVEQNDHYNFNFSSPLLKLSMSELYKKVAPPNWPFLEHSWSNDDGSTSGGWGFNYLLQYQQKLLEEAPDKYRNSSKFNIKRINGKNNDIYELRLEYDTIKVASTAVVNGFRNIQNLVRKLKAPEKAAAKPTGRAVVARRRMRTSRSATPNGSDEAEDVDATKCDYVEIMACPNGCINGGGQISHGKDVSDKEWLDQCVMKYKSIQSLDLNKDVVSNLMNWCNNFYEDSNISSDRLTTTYFKEVEKPQDQASILLGSKW</sequence>
<dbReference type="RefSeq" id="XP_043047136.1">
    <property type="nucleotide sequence ID" value="XM_043193717.1"/>
</dbReference>
<accession>A0A9P7V618</accession>
<dbReference type="Pfam" id="PF02906">
    <property type="entry name" value="Fe_hyd_lg_C"/>
    <property type="match status" value="1"/>
</dbReference>
<evidence type="ECO:0000313" key="10">
    <source>
        <dbReference type="Proteomes" id="UP000790833"/>
    </source>
</evidence>
<keyword evidence="5" id="KW-0411">Iron-sulfur</keyword>
<dbReference type="EMBL" id="JAHMUF010000026">
    <property type="protein sequence ID" value="KAG7191584.1"/>
    <property type="molecule type" value="Genomic_DNA"/>
</dbReference>
<evidence type="ECO:0000256" key="5">
    <source>
        <dbReference type="ARBA" id="ARBA00023014"/>
    </source>
</evidence>
<evidence type="ECO:0000256" key="3">
    <source>
        <dbReference type="ARBA" id="ARBA00017073"/>
    </source>
</evidence>
<keyword evidence="10" id="KW-1185">Reference proteome</keyword>
<evidence type="ECO:0000313" key="9">
    <source>
        <dbReference type="EMBL" id="KAG7191584.1"/>
    </source>
</evidence>
<dbReference type="GO" id="GO:0051539">
    <property type="term" value="F:4 iron, 4 sulfur cluster binding"/>
    <property type="evidence" value="ECO:0007669"/>
    <property type="project" value="UniProtKB-KW"/>
</dbReference>
<dbReference type="Gene3D" id="3.40.950.10">
    <property type="entry name" value="Fe-only Hydrogenase (Larger Subunit), Chain L, domain 3"/>
    <property type="match status" value="1"/>
</dbReference>
<protein>
    <recommendedName>
        <fullName evidence="2">Cytosolic Fe-S cluster assembly factor NAR1</fullName>
    </recommendedName>
    <alternativeName>
        <fullName evidence="3">Cytosolic Fe-S cluster assembly factor nar1</fullName>
    </alternativeName>
    <alternativeName>
        <fullName evidence="6">Nuclear architecture-related protein 1</fullName>
    </alternativeName>
</protein>
<dbReference type="InterPro" id="IPR004108">
    <property type="entry name" value="Fe_hydrogenase_lsu_C"/>
</dbReference>
<dbReference type="Proteomes" id="UP000790833">
    <property type="component" value="Unassembled WGS sequence"/>
</dbReference>
<name>A0A9P7V618_9ASCO</name>
<comment type="similarity">
    <text evidence="1">Belongs to the NARF family.</text>
</comment>
<keyword evidence="4" id="KW-0004">4Fe-4S</keyword>
<dbReference type="PANTHER" id="PTHR11615">
    <property type="entry name" value="NITRATE, FORMATE, IRON DEHYDROGENASE"/>
    <property type="match status" value="1"/>
</dbReference>
<dbReference type="InterPro" id="IPR009016">
    <property type="entry name" value="Fe_hydrogenase"/>
</dbReference>
<evidence type="ECO:0000259" key="8">
    <source>
        <dbReference type="Pfam" id="PF02906"/>
    </source>
</evidence>
<evidence type="ECO:0000256" key="1">
    <source>
        <dbReference type="ARBA" id="ARBA00006596"/>
    </source>
</evidence>
<dbReference type="GeneID" id="66116351"/>
<evidence type="ECO:0000256" key="6">
    <source>
        <dbReference type="ARBA" id="ARBA00031269"/>
    </source>
</evidence>
<evidence type="ECO:0000256" key="7">
    <source>
        <dbReference type="SAM" id="MobiDB-lite"/>
    </source>
</evidence>
<reference evidence="9" key="1">
    <citation type="submission" date="2021-03" db="EMBL/GenBank/DDBJ databases">
        <authorList>
            <person name="Palmer J.M."/>
        </authorList>
    </citation>
    <scope>NUCLEOTIDE SEQUENCE</scope>
    <source>
        <strain evidence="9">ARV_011</strain>
    </source>
</reference>
<dbReference type="OrthoDB" id="10253113at2759"/>
<gene>
    <name evidence="9" type="primary">NAR1</name>
    <name evidence="9" type="ORF">KQ657_002977</name>
</gene>